<name>A0AAV4IHL7_9GAST</name>
<accession>A0AAV4IHL7</accession>
<feature type="compositionally biased region" description="Low complexity" evidence="1">
    <location>
        <begin position="167"/>
        <end position="183"/>
    </location>
</feature>
<sequence length="336" mass="38270">MNGWYNKRIVLQFIEMYKSLPALWQVKCKDYPNRMKKELAYKKMIEFCKKFNPAADKQFVMSKIHNLRSSFKKELRKVKQSKLAAADSESEDVYEPHLWYYPYLYFIEDQYADSSKVPGVDLPELDDELPFSLNEEPASPEPPSESSFQLLDLKDQKTEEPTPVELFSKSSSFAQKASPQSSPCSDEASHQDHFRDSHQSQSLSQDLLTGAYPLSSRSAFSASSRDVIPGKSKVAKRPRKRKHDDQDVPHHTSWLPVEHPTLSPSPDENDLFGKTIALLLKNTPKEQNIYARKLMYEVMAEAELGNLSRLSYVVAVPEPTASKQTSHTETNDSVSG</sequence>
<dbReference type="SMART" id="SM00595">
    <property type="entry name" value="MADF"/>
    <property type="match status" value="1"/>
</dbReference>
<dbReference type="PROSITE" id="PS51029">
    <property type="entry name" value="MADF"/>
    <property type="match status" value="1"/>
</dbReference>
<feature type="domain" description="MADF" evidence="2">
    <location>
        <begin position="12"/>
        <end position="112"/>
    </location>
</feature>
<feature type="compositionally biased region" description="Basic and acidic residues" evidence="1">
    <location>
        <begin position="187"/>
        <end position="198"/>
    </location>
</feature>
<dbReference type="Proteomes" id="UP000762676">
    <property type="component" value="Unassembled WGS sequence"/>
</dbReference>
<reference evidence="3 4" key="1">
    <citation type="journal article" date="2021" name="Elife">
        <title>Chloroplast acquisition without the gene transfer in kleptoplastic sea slugs, Plakobranchus ocellatus.</title>
        <authorList>
            <person name="Maeda T."/>
            <person name="Takahashi S."/>
            <person name="Yoshida T."/>
            <person name="Shimamura S."/>
            <person name="Takaki Y."/>
            <person name="Nagai Y."/>
            <person name="Toyoda A."/>
            <person name="Suzuki Y."/>
            <person name="Arimoto A."/>
            <person name="Ishii H."/>
            <person name="Satoh N."/>
            <person name="Nishiyama T."/>
            <person name="Hasebe M."/>
            <person name="Maruyama T."/>
            <person name="Minagawa J."/>
            <person name="Obokata J."/>
            <person name="Shigenobu S."/>
        </authorList>
    </citation>
    <scope>NUCLEOTIDE SEQUENCE [LARGE SCALE GENOMIC DNA]</scope>
</reference>
<feature type="region of interest" description="Disordered" evidence="1">
    <location>
        <begin position="159"/>
        <end position="204"/>
    </location>
</feature>
<evidence type="ECO:0000256" key="1">
    <source>
        <dbReference type="SAM" id="MobiDB-lite"/>
    </source>
</evidence>
<keyword evidence="4" id="KW-1185">Reference proteome</keyword>
<feature type="compositionally biased region" description="Basic residues" evidence="1">
    <location>
        <begin position="233"/>
        <end position="242"/>
    </location>
</feature>
<evidence type="ECO:0000313" key="4">
    <source>
        <dbReference type="Proteomes" id="UP000762676"/>
    </source>
</evidence>
<feature type="region of interest" description="Disordered" evidence="1">
    <location>
        <begin position="219"/>
        <end position="266"/>
    </location>
</feature>
<dbReference type="Pfam" id="PF10545">
    <property type="entry name" value="MADF_DNA_bdg"/>
    <property type="match status" value="1"/>
</dbReference>
<evidence type="ECO:0000313" key="3">
    <source>
        <dbReference type="EMBL" id="GFS09903.1"/>
    </source>
</evidence>
<organism evidence="3 4">
    <name type="scientific">Elysia marginata</name>
    <dbReference type="NCBI Taxonomy" id="1093978"/>
    <lineage>
        <taxon>Eukaryota</taxon>
        <taxon>Metazoa</taxon>
        <taxon>Spiralia</taxon>
        <taxon>Lophotrochozoa</taxon>
        <taxon>Mollusca</taxon>
        <taxon>Gastropoda</taxon>
        <taxon>Heterobranchia</taxon>
        <taxon>Euthyneura</taxon>
        <taxon>Panpulmonata</taxon>
        <taxon>Sacoglossa</taxon>
        <taxon>Placobranchoidea</taxon>
        <taxon>Plakobranchidae</taxon>
        <taxon>Elysia</taxon>
    </lineage>
</organism>
<dbReference type="InterPro" id="IPR006578">
    <property type="entry name" value="MADF-dom"/>
</dbReference>
<evidence type="ECO:0000259" key="2">
    <source>
        <dbReference type="PROSITE" id="PS51029"/>
    </source>
</evidence>
<comment type="caution">
    <text evidence="3">The sequence shown here is derived from an EMBL/GenBank/DDBJ whole genome shotgun (WGS) entry which is preliminary data.</text>
</comment>
<feature type="region of interest" description="Disordered" evidence="1">
    <location>
        <begin position="126"/>
        <end position="147"/>
    </location>
</feature>
<dbReference type="PANTHER" id="PTHR21505">
    <property type="entry name" value="MADF DOMAIN-CONTAINING PROTEIN-RELATED"/>
    <property type="match status" value="1"/>
</dbReference>
<dbReference type="AlphaFoldDB" id="A0AAV4IHL7"/>
<dbReference type="PANTHER" id="PTHR21505:SF8">
    <property type="entry name" value="DPT-YFP REPRESSOR BY OVEREXPRESSION, ISOFORM D-RELATED"/>
    <property type="match status" value="1"/>
</dbReference>
<protein>
    <submittedName>
        <fullName evidence="3">Cadherin-5</fullName>
    </submittedName>
</protein>
<gene>
    <name evidence="3" type="ORF">ElyMa_004794600</name>
</gene>
<dbReference type="EMBL" id="BMAT01009615">
    <property type="protein sequence ID" value="GFS09903.1"/>
    <property type="molecule type" value="Genomic_DNA"/>
</dbReference>
<proteinExistence type="predicted"/>